<dbReference type="Proteomes" id="UP000504632">
    <property type="component" value="Chromosome 8"/>
</dbReference>
<feature type="region of interest" description="Disordered" evidence="12">
    <location>
        <begin position="311"/>
        <end position="367"/>
    </location>
</feature>
<evidence type="ECO:0000256" key="8">
    <source>
        <dbReference type="ARBA" id="ARBA00023125"/>
    </source>
</evidence>
<evidence type="ECO:0000256" key="12">
    <source>
        <dbReference type="SAM" id="MobiDB-lite"/>
    </source>
</evidence>
<organism evidence="14 15">
    <name type="scientific">Chanos chanos</name>
    <name type="common">Milkfish</name>
    <name type="synonym">Mugil chanos</name>
    <dbReference type="NCBI Taxonomy" id="29144"/>
    <lineage>
        <taxon>Eukaryota</taxon>
        <taxon>Metazoa</taxon>
        <taxon>Chordata</taxon>
        <taxon>Craniata</taxon>
        <taxon>Vertebrata</taxon>
        <taxon>Euteleostomi</taxon>
        <taxon>Actinopterygii</taxon>
        <taxon>Neopterygii</taxon>
        <taxon>Teleostei</taxon>
        <taxon>Ostariophysi</taxon>
        <taxon>Gonorynchiformes</taxon>
        <taxon>Chanidae</taxon>
        <taxon>Chanos</taxon>
    </lineage>
</organism>
<feature type="domain" description="C2H2-type" evidence="13">
    <location>
        <begin position="446"/>
        <end position="473"/>
    </location>
</feature>
<evidence type="ECO:0000256" key="7">
    <source>
        <dbReference type="ARBA" id="ARBA00023015"/>
    </source>
</evidence>
<proteinExistence type="inferred from homology"/>
<keyword evidence="10" id="KW-0539">Nucleus</keyword>
<dbReference type="GeneID" id="115819598"/>
<dbReference type="InterPro" id="IPR050331">
    <property type="entry name" value="Zinc_finger"/>
</dbReference>
<dbReference type="FunFam" id="3.30.160.60:FF:001485">
    <property type="entry name" value="Krueppel-related zinc finger protein"/>
    <property type="match status" value="1"/>
</dbReference>
<evidence type="ECO:0000256" key="5">
    <source>
        <dbReference type="ARBA" id="ARBA00022771"/>
    </source>
</evidence>
<feature type="domain" description="C2H2-type" evidence="13">
    <location>
        <begin position="418"/>
        <end position="445"/>
    </location>
</feature>
<dbReference type="Pfam" id="PF00096">
    <property type="entry name" value="zf-C2H2"/>
    <property type="match status" value="4"/>
</dbReference>
<keyword evidence="7" id="KW-0805">Transcription regulation</keyword>
<evidence type="ECO:0000256" key="6">
    <source>
        <dbReference type="ARBA" id="ARBA00022833"/>
    </source>
</evidence>
<dbReference type="FunFam" id="3.30.160.60:FF:001437">
    <property type="entry name" value="Zinc finger protein 594"/>
    <property type="match status" value="1"/>
</dbReference>
<keyword evidence="3" id="KW-0479">Metal-binding</keyword>
<keyword evidence="14" id="KW-1185">Reference proteome</keyword>
<feature type="region of interest" description="Disordered" evidence="12">
    <location>
        <begin position="203"/>
        <end position="226"/>
    </location>
</feature>
<feature type="domain" description="C2H2-type" evidence="13">
    <location>
        <begin position="375"/>
        <end position="398"/>
    </location>
</feature>
<evidence type="ECO:0000256" key="1">
    <source>
        <dbReference type="ARBA" id="ARBA00004123"/>
    </source>
</evidence>
<dbReference type="PANTHER" id="PTHR16515">
    <property type="entry name" value="PR DOMAIN ZINC FINGER PROTEIN"/>
    <property type="match status" value="1"/>
</dbReference>
<evidence type="ECO:0000313" key="14">
    <source>
        <dbReference type="Proteomes" id="UP000504632"/>
    </source>
</evidence>
<keyword evidence="8" id="KW-0238">DNA-binding</keyword>
<feature type="domain" description="C2H2-type" evidence="13">
    <location>
        <begin position="474"/>
        <end position="496"/>
    </location>
</feature>
<dbReference type="GO" id="GO:0003677">
    <property type="term" value="F:DNA binding"/>
    <property type="evidence" value="ECO:0007669"/>
    <property type="project" value="UniProtKB-KW"/>
</dbReference>
<dbReference type="GO" id="GO:0005634">
    <property type="term" value="C:nucleus"/>
    <property type="evidence" value="ECO:0007669"/>
    <property type="project" value="UniProtKB-SubCell"/>
</dbReference>
<dbReference type="FunFam" id="3.30.160.60:FF:001498">
    <property type="entry name" value="Zinc finger protein 404"/>
    <property type="match status" value="1"/>
</dbReference>
<evidence type="ECO:0000259" key="13">
    <source>
        <dbReference type="PROSITE" id="PS50157"/>
    </source>
</evidence>
<evidence type="ECO:0000256" key="9">
    <source>
        <dbReference type="ARBA" id="ARBA00023163"/>
    </source>
</evidence>
<comment type="subcellular location">
    <subcellularLocation>
        <location evidence="1">Nucleus</location>
    </subcellularLocation>
</comment>
<evidence type="ECO:0000256" key="4">
    <source>
        <dbReference type="ARBA" id="ARBA00022737"/>
    </source>
</evidence>
<gene>
    <name evidence="15" type="primary">LOC115819598</name>
</gene>
<dbReference type="RefSeq" id="XP_030638963.1">
    <property type="nucleotide sequence ID" value="XM_030783103.1"/>
</dbReference>
<dbReference type="FunCoup" id="A0A6J2W3Y0">
    <property type="interactions" value="1"/>
</dbReference>
<dbReference type="SMART" id="SM00355">
    <property type="entry name" value="ZnF_C2H2"/>
    <property type="match status" value="4"/>
</dbReference>
<evidence type="ECO:0000256" key="3">
    <source>
        <dbReference type="ARBA" id="ARBA00022723"/>
    </source>
</evidence>
<dbReference type="PROSITE" id="PS00028">
    <property type="entry name" value="ZINC_FINGER_C2H2_1"/>
    <property type="match status" value="4"/>
</dbReference>
<dbReference type="PANTHER" id="PTHR16515:SF45">
    <property type="entry name" value="HISTONE-LYSINE N-METHYLTRANSFERASE PRDM9"/>
    <property type="match status" value="1"/>
</dbReference>
<dbReference type="Gene3D" id="3.30.160.60">
    <property type="entry name" value="Classic Zinc Finger"/>
    <property type="match status" value="3"/>
</dbReference>
<evidence type="ECO:0000256" key="10">
    <source>
        <dbReference type="ARBA" id="ARBA00023242"/>
    </source>
</evidence>
<dbReference type="GO" id="GO:0010468">
    <property type="term" value="P:regulation of gene expression"/>
    <property type="evidence" value="ECO:0007669"/>
    <property type="project" value="TreeGrafter"/>
</dbReference>
<keyword evidence="9" id="KW-0804">Transcription</keyword>
<comment type="similarity">
    <text evidence="2">Belongs to the krueppel C2H2-type zinc-finger protein family.</text>
</comment>
<sequence length="505" mass="55201">MSINGSSPGSAFVAELPFSFQDELTATIQNALGVAVEIAVVEITKLVGQVLKDVRDQMQDTLRDNKSLKFRLHTAEAELCAVRGRLEEQSQSQTVAMGDHCSTAGRIQLVHQQLSSLSDSLQTASKTARSELNNSIESNFEQGTDSTVNVKQPCSAVGGIENNTYSSLSFCEIREDGRVSSQDIKPDLMPELDQLDMVESKVTKKNGSVQGETAQFEQSDSVMTTGPDAAGLQTDRSPTPQAASVVPAVTVKVEETEQGGGPLSASYIGRENDLSSEILSLAQSRLLEDWKPEPLHLQSCQSNTFTPSPGLCLESPLLPSDIPDQDLQSPSAPGLSVPFSKPYTSGDMGASSSLPNHSPPQLYPAHDSSTYSAQHVCRICGETFSQLEDLRKHRSLLHPKNVNKTPKRSLFPPGRSPYHCGICRRDFNRMEHLKIHQRIHTGERPYACSVCNARFRHSWALTRHFRIHTGEKPYMCGQCGKTFRNCGGLRFHQRSHVVGALGSLA</sequence>
<reference evidence="15" key="1">
    <citation type="submission" date="2025-08" db="UniProtKB">
        <authorList>
            <consortium name="RefSeq"/>
        </authorList>
    </citation>
    <scope>IDENTIFICATION</scope>
</reference>
<dbReference type="GO" id="GO:0008270">
    <property type="term" value="F:zinc ion binding"/>
    <property type="evidence" value="ECO:0007669"/>
    <property type="project" value="UniProtKB-KW"/>
</dbReference>
<dbReference type="AlphaFoldDB" id="A0A6J2W3Y0"/>
<keyword evidence="6" id="KW-0862">Zinc</keyword>
<evidence type="ECO:0000256" key="2">
    <source>
        <dbReference type="ARBA" id="ARBA00006991"/>
    </source>
</evidence>
<evidence type="ECO:0000256" key="11">
    <source>
        <dbReference type="PROSITE-ProRule" id="PRU00042"/>
    </source>
</evidence>
<name>A0A6J2W3Y0_CHACN</name>
<dbReference type="InParanoid" id="A0A6J2W3Y0"/>
<feature type="compositionally biased region" description="Polar residues" evidence="12">
    <location>
        <begin position="205"/>
        <end position="224"/>
    </location>
</feature>
<accession>A0A6J2W3Y0</accession>
<dbReference type="OrthoDB" id="3437960at2759"/>
<dbReference type="SUPFAM" id="SSF57667">
    <property type="entry name" value="beta-beta-alpha zinc fingers"/>
    <property type="match status" value="2"/>
</dbReference>
<dbReference type="InterPro" id="IPR013087">
    <property type="entry name" value="Znf_C2H2_type"/>
</dbReference>
<keyword evidence="4" id="KW-0677">Repeat</keyword>
<protein>
    <submittedName>
        <fullName evidence="15">Zinc finger protein 37</fullName>
    </submittedName>
</protein>
<dbReference type="PROSITE" id="PS50157">
    <property type="entry name" value="ZINC_FINGER_C2H2_2"/>
    <property type="match status" value="4"/>
</dbReference>
<dbReference type="InterPro" id="IPR036236">
    <property type="entry name" value="Znf_C2H2_sf"/>
</dbReference>
<keyword evidence="5 11" id="KW-0863">Zinc-finger</keyword>
<evidence type="ECO:0000313" key="15">
    <source>
        <dbReference type="RefSeq" id="XP_030638963.1"/>
    </source>
</evidence>